<dbReference type="InterPro" id="IPR036390">
    <property type="entry name" value="WH_DNA-bd_sf"/>
</dbReference>
<proteinExistence type="predicted"/>
<dbReference type="RefSeq" id="WP_119819098.1">
    <property type="nucleotide sequence ID" value="NZ_CP025066.1"/>
</dbReference>
<organism evidence="5 6">
    <name type="scientific">Halalkaliarchaeum desulfuricum</name>
    <dbReference type="NCBI Taxonomy" id="2055893"/>
    <lineage>
        <taxon>Archaea</taxon>
        <taxon>Methanobacteriati</taxon>
        <taxon>Methanobacteriota</taxon>
        <taxon>Stenosarchaea group</taxon>
        <taxon>Halobacteria</taxon>
        <taxon>Halobacteriales</taxon>
        <taxon>Haloferacaceae</taxon>
        <taxon>Halalkaliarchaeum</taxon>
    </lineage>
</organism>
<keyword evidence="3" id="KW-0804">Transcription</keyword>
<protein>
    <submittedName>
        <fullName evidence="5">IclR family transcriptional regulator</fullName>
    </submittedName>
</protein>
<dbReference type="Pfam" id="PF01614">
    <property type="entry name" value="IclR_C"/>
    <property type="match status" value="1"/>
</dbReference>
<evidence type="ECO:0000259" key="4">
    <source>
        <dbReference type="PROSITE" id="PS51078"/>
    </source>
</evidence>
<dbReference type="InterPro" id="IPR005471">
    <property type="entry name" value="Tscrpt_reg_IclR_N"/>
</dbReference>
<dbReference type="AlphaFoldDB" id="A0A343TL74"/>
<reference evidence="6" key="1">
    <citation type="submission" date="2017-11" db="EMBL/GenBank/DDBJ databases">
        <title>Phenotypic and genomic properties of facultatively anaerobic sulfur-reducing natronoarchaea from hypersaline soda lakes.</title>
        <authorList>
            <person name="Sorokin D.Y."/>
            <person name="Kublanov I.V."/>
            <person name="Roman P."/>
            <person name="Sinninghe Damste J.S."/>
            <person name="Golyshin P.N."/>
            <person name="Rojo D."/>
            <person name="Ciordia S."/>
            <person name="Mena M.D.C."/>
            <person name="Ferrer M."/>
            <person name="Messina E."/>
            <person name="Smedile F."/>
            <person name="La Spada G."/>
            <person name="La Cono V."/>
            <person name="Yakimov M.M."/>
        </authorList>
    </citation>
    <scope>NUCLEOTIDE SEQUENCE [LARGE SCALE GENOMIC DNA]</scope>
    <source>
        <strain evidence="6">AArc-Sl</strain>
    </source>
</reference>
<dbReference type="PANTHER" id="PTHR30136">
    <property type="entry name" value="HELIX-TURN-HELIX TRANSCRIPTIONAL REGULATOR, ICLR FAMILY"/>
    <property type="match status" value="1"/>
</dbReference>
<gene>
    <name evidence="5" type="ORF">AArcSl_2222</name>
</gene>
<evidence type="ECO:0000256" key="3">
    <source>
        <dbReference type="ARBA" id="ARBA00023163"/>
    </source>
</evidence>
<dbReference type="Gene3D" id="1.10.10.10">
    <property type="entry name" value="Winged helix-like DNA-binding domain superfamily/Winged helix DNA-binding domain"/>
    <property type="match status" value="1"/>
</dbReference>
<dbReference type="GeneID" id="37878575"/>
<evidence type="ECO:0000313" key="5">
    <source>
        <dbReference type="EMBL" id="AUX09846.1"/>
    </source>
</evidence>
<accession>A0A343TL74</accession>
<dbReference type="InterPro" id="IPR014757">
    <property type="entry name" value="Tscrpt_reg_IclR_C"/>
</dbReference>
<feature type="domain" description="IclR-ED" evidence="4">
    <location>
        <begin position="68"/>
        <end position="252"/>
    </location>
</feature>
<dbReference type="GO" id="GO:0003700">
    <property type="term" value="F:DNA-binding transcription factor activity"/>
    <property type="evidence" value="ECO:0007669"/>
    <property type="project" value="TreeGrafter"/>
</dbReference>
<dbReference type="InterPro" id="IPR050707">
    <property type="entry name" value="HTH_MetabolicPath_Reg"/>
</dbReference>
<dbReference type="KEGG" id="hdf:AArcSl_2222"/>
<dbReference type="PROSITE" id="PS51078">
    <property type="entry name" value="ICLR_ED"/>
    <property type="match status" value="1"/>
</dbReference>
<dbReference type="InterPro" id="IPR029016">
    <property type="entry name" value="GAF-like_dom_sf"/>
</dbReference>
<dbReference type="Pfam" id="PF09339">
    <property type="entry name" value="HTH_IclR"/>
    <property type="match status" value="1"/>
</dbReference>
<dbReference type="Gene3D" id="3.30.450.40">
    <property type="match status" value="1"/>
</dbReference>
<dbReference type="GO" id="GO:0045892">
    <property type="term" value="P:negative regulation of DNA-templated transcription"/>
    <property type="evidence" value="ECO:0007669"/>
    <property type="project" value="TreeGrafter"/>
</dbReference>
<evidence type="ECO:0000313" key="6">
    <source>
        <dbReference type="Proteomes" id="UP000263012"/>
    </source>
</evidence>
<evidence type="ECO:0000256" key="1">
    <source>
        <dbReference type="ARBA" id="ARBA00023015"/>
    </source>
</evidence>
<keyword evidence="1" id="KW-0805">Transcription regulation</keyword>
<sequence>MHEAANPVKTLKTTEEIINAIENLEGGSVSQIATYTDRPPSIVHNHLDTLRDLEYVVKNEGEYDLGLKFLQRGEESRYRNSLYIAAADEVKRLAESSGELITLLVEEHGKGVYLDIAHGGDDIEYPAKPGERIMLHCSAVGKLILAHMTKSEVNQIIDYYGLPAQTENTITESEELFEELAEIRTTDIAYDRQEFRNGLKSVGAPITETNGEVIGSVSIAGPIHRMNENRINDELKPLLKQSISVIELNLNEPNVHR</sequence>
<dbReference type="SUPFAM" id="SSF46785">
    <property type="entry name" value="Winged helix' DNA-binding domain"/>
    <property type="match status" value="1"/>
</dbReference>
<dbReference type="InterPro" id="IPR036388">
    <property type="entry name" value="WH-like_DNA-bd_sf"/>
</dbReference>
<dbReference type="PANTHER" id="PTHR30136:SF35">
    <property type="entry name" value="HTH-TYPE TRANSCRIPTIONAL REGULATOR RV1719"/>
    <property type="match status" value="1"/>
</dbReference>
<dbReference type="OrthoDB" id="14763at2157"/>
<keyword evidence="6" id="KW-1185">Reference proteome</keyword>
<dbReference type="GO" id="GO:0003677">
    <property type="term" value="F:DNA binding"/>
    <property type="evidence" value="ECO:0007669"/>
    <property type="project" value="UniProtKB-KW"/>
</dbReference>
<dbReference type="SUPFAM" id="SSF55781">
    <property type="entry name" value="GAF domain-like"/>
    <property type="match status" value="1"/>
</dbReference>
<dbReference type="Proteomes" id="UP000263012">
    <property type="component" value="Chromosome"/>
</dbReference>
<name>A0A343TL74_9EURY</name>
<keyword evidence="2" id="KW-0238">DNA-binding</keyword>
<dbReference type="SMART" id="SM00346">
    <property type="entry name" value="HTH_ICLR"/>
    <property type="match status" value="1"/>
</dbReference>
<evidence type="ECO:0000256" key="2">
    <source>
        <dbReference type="ARBA" id="ARBA00023125"/>
    </source>
</evidence>
<dbReference type="EMBL" id="CP025066">
    <property type="protein sequence ID" value="AUX09846.1"/>
    <property type="molecule type" value="Genomic_DNA"/>
</dbReference>